<dbReference type="GO" id="GO:0016887">
    <property type="term" value="F:ATP hydrolysis activity"/>
    <property type="evidence" value="ECO:0007669"/>
    <property type="project" value="InterPro"/>
</dbReference>
<keyword evidence="8" id="KW-1185">Reference proteome</keyword>
<dbReference type="Proteomes" id="UP000295351">
    <property type="component" value="Unassembled WGS sequence"/>
</dbReference>
<dbReference type="InterPro" id="IPR003593">
    <property type="entry name" value="AAA+_ATPase"/>
</dbReference>
<evidence type="ECO:0000256" key="5">
    <source>
        <dbReference type="ARBA" id="ARBA00022840"/>
    </source>
</evidence>
<dbReference type="PROSITE" id="PS00211">
    <property type="entry name" value="ABC_TRANSPORTER_1"/>
    <property type="match status" value="1"/>
</dbReference>
<dbReference type="GO" id="GO:0140359">
    <property type="term" value="F:ABC-type transporter activity"/>
    <property type="evidence" value="ECO:0007669"/>
    <property type="project" value="UniProtKB-ARBA"/>
</dbReference>
<keyword evidence="4" id="KW-0547">Nucleotide-binding</keyword>
<dbReference type="AlphaFoldDB" id="A0A4R2CY56"/>
<dbReference type="GO" id="GO:0005524">
    <property type="term" value="F:ATP binding"/>
    <property type="evidence" value="ECO:0007669"/>
    <property type="project" value="UniProtKB-KW"/>
</dbReference>
<name>A0A4R2CY56_SHIGR</name>
<keyword evidence="3" id="KW-0813">Transport</keyword>
<evidence type="ECO:0000313" key="7">
    <source>
        <dbReference type="EMBL" id="TCN46201.1"/>
    </source>
</evidence>
<dbReference type="InterPro" id="IPR003439">
    <property type="entry name" value="ABC_transporter-like_ATP-bd"/>
</dbReference>
<dbReference type="SUPFAM" id="SSF52540">
    <property type="entry name" value="P-loop containing nucleoside triphosphate hydrolases"/>
    <property type="match status" value="1"/>
</dbReference>
<dbReference type="Gene3D" id="3.40.50.300">
    <property type="entry name" value="P-loop containing nucleotide triphosphate hydrolases"/>
    <property type="match status" value="1"/>
</dbReference>
<dbReference type="InterPro" id="IPR017871">
    <property type="entry name" value="ABC_transporter-like_CS"/>
</dbReference>
<dbReference type="PROSITE" id="PS50893">
    <property type="entry name" value="ABC_TRANSPORTER_2"/>
    <property type="match status" value="1"/>
</dbReference>
<dbReference type="Pfam" id="PF00005">
    <property type="entry name" value="ABC_tran"/>
    <property type="match status" value="1"/>
</dbReference>
<evidence type="ECO:0000256" key="2">
    <source>
        <dbReference type="ARBA" id="ARBA00005417"/>
    </source>
</evidence>
<evidence type="ECO:0000256" key="4">
    <source>
        <dbReference type="ARBA" id="ARBA00022741"/>
    </source>
</evidence>
<comment type="caution">
    <text evidence="7">The sequence shown here is derived from an EMBL/GenBank/DDBJ whole genome shotgun (WGS) entry which is preliminary data.</text>
</comment>
<comment type="subcellular location">
    <subcellularLocation>
        <location evidence="1">Cell inner membrane</location>
        <topology evidence="1">Peripheral membrane protein</topology>
    </subcellularLocation>
</comment>
<dbReference type="PANTHER" id="PTHR42781:SF4">
    <property type="entry name" value="SPERMIDINE_PUTRESCINE IMPORT ATP-BINDING PROTEIN POTA"/>
    <property type="match status" value="1"/>
</dbReference>
<protein>
    <submittedName>
        <fullName evidence="7">Putative spermidine/putrescine transport system ATP-binding protein</fullName>
    </submittedName>
</protein>
<dbReference type="GO" id="GO:0043190">
    <property type="term" value="C:ATP-binding cassette (ABC) transporter complex"/>
    <property type="evidence" value="ECO:0007669"/>
    <property type="project" value="UniProtKB-ARBA"/>
</dbReference>
<sequence length="342" mass="36755">MSDRAFLSLENLTLSYGSSIAVDKFNLDIRKGELVAFLGPSGCGKTTTMRSIAGLLAPTSGRITLDGTDITRVSANKRNVGLVFQSYALFPHLTVFENVAFGLRLKRMPAADIEARVTAGLKSVGLSAFSGRKPAELSGGQQQRVALARSMVMEPKVLLLDEPLSNLDARLRVEMRAELQRVQKETGVTMIFVTHDQAEALSLADRIVVMREGLIEQIGTPEEIYNNPVSSFVADFVGFENVFALSDGKLATPAGAVALHETLPRNAAGFAWRPAGVALDTGPFKGRVKSVSFTGNLREYLLDTPLGPITAEVSAALPVHELGTELSFDLPLKAAAPLQRFA</sequence>
<dbReference type="RefSeq" id="WP_133034205.1">
    <property type="nucleotide sequence ID" value="NZ_BAABEI010000002.1"/>
</dbReference>
<dbReference type="InterPro" id="IPR027417">
    <property type="entry name" value="P-loop_NTPase"/>
</dbReference>
<gene>
    <name evidence="7" type="ORF">EV665_105288</name>
</gene>
<feature type="domain" description="ABC transporter" evidence="6">
    <location>
        <begin position="7"/>
        <end position="237"/>
    </location>
</feature>
<dbReference type="InterPro" id="IPR050093">
    <property type="entry name" value="ABC_SmlMolc_Importer"/>
</dbReference>
<dbReference type="EMBL" id="SLVX01000005">
    <property type="protein sequence ID" value="TCN46201.1"/>
    <property type="molecule type" value="Genomic_DNA"/>
</dbReference>
<dbReference type="FunFam" id="3.40.50.300:FF:000042">
    <property type="entry name" value="Maltose/maltodextrin ABC transporter, ATP-binding protein"/>
    <property type="match status" value="1"/>
</dbReference>
<dbReference type="PANTHER" id="PTHR42781">
    <property type="entry name" value="SPERMIDINE/PUTRESCINE IMPORT ATP-BINDING PROTEIN POTA"/>
    <property type="match status" value="1"/>
</dbReference>
<evidence type="ECO:0000256" key="1">
    <source>
        <dbReference type="ARBA" id="ARBA00004417"/>
    </source>
</evidence>
<evidence type="ECO:0000313" key="8">
    <source>
        <dbReference type="Proteomes" id="UP000295351"/>
    </source>
</evidence>
<reference evidence="7 8" key="1">
    <citation type="submission" date="2019-03" db="EMBL/GenBank/DDBJ databases">
        <title>Genomic Encyclopedia of Type Strains, Phase IV (KMG-IV): sequencing the most valuable type-strain genomes for metagenomic binning, comparative biology and taxonomic classification.</title>
        <authorList>
            <person name="Goeker M."/>
        </authorList>
    </citation>
    <scope>NUCLEOTIDE SEQUENCE [LARGE SCALE GENOMIC DNA]</scope>
    <source>
        <strain evidence="7 8">DSM 18401</strain>
    </source>
</reference>
<dbReference type="SMART" id="SM00382">
    <property type="entry name" value="AAA"/>
    <property type="match status" value="1"/>
</dbReference>
<comment type="similarity">
    <text evidence="2">Belongs to the ABC transporter superfamily.</text>
</comment>
<organism evidence="7 8">
    <name type="scientific">Shinella granuli</name>
    <dbReference type="NCBI Taxonomy" id="323621"/>
    <lineage>
        <taxon>Bacteria</taxon>
        <taxon>Pseudomonadati</taxon>
        <taxon>Pseudomonadota</taxon>
        <taxon>Alphaproteobacteria</taxon>
        <taxon>Hyphomicrobiales</taxon>
        <taxon>Rhizobiaceae</taxon>
        <taxon>Shinella</taxon>
    </lineage>
</organism>
<accession>A0A4R2CY56</accession>
<evidence type="ECO:0000256" key="3">
    <source>
        <dbReference type="ARBA" id="ARBA00022448"/>
    </source>
</evidence>
<evidence type="ECO:0000259" key="6">
    <source>
        <dbReference type="PROSITE" id="PS50893"/>
    </source>
</evidence>
<keyword evidence="5 7" id="KW-0067">ATP-binding</keyword>
<proteinExistence type="inferred from homology"/>